<dbReference type="RefSeq" id="WP_184215970.1">
    <property type="nucleotide sequence ID" value="NZ_JACHIP010000002.1"/>
</dbReference>
<reference evidence="2 3" key="1">
    <citation type="submission" date="2020-08" db="EMBL/GenBank/DDBJ databases">
        <title>Genomic Encyclopedia of Type Strains, Phase IV (KMG-V): Genome sequencing to study the core and pangenomes of soil and plant-associated prokaryotes.</title>
        <authorList>
            <person name="Whitman W."/>
        </authorList>
    </citation>
    <scope>NUCLEOTIDE SEQUENCE [LARGE SCALE GENOMIC DNA]</scope>
    <source>
        <strain evidence="2 3">M8UP14</strain>
    </source>
</reference>
<comment type="caution">
    <text evidence="2">The sequence shown here is derived from an EMBL/GenBank/DDBJ whole genome shotgun (WGS) entry which is preliminary data.</text>
</comment>
<accession>A0A7W7ZCM8</accession>
<organism evidence="2 3">
    <name type="scientific">Granulicella aggregans</name>
    <dbReference type="NCBI Taxonomy" id="474949"/>
    <lineage>
        <taxon>Bacteria</taxon>
        <taxon>Pseudomonadati</taxon>
        <taxon>Acidobacteriota</taxon>
        <taxon>Terriglobia</taxon>
        <taxon>Terriglobales</taxon>
        <taxon>Acidobacteriaceae</taxon>
        <taxon>Granulicella</taxon>
    </lineage>
</organism>
<gene>
    <name evidence="2" type="ORF">HDF16_002012</name>
</gene>
<feature type="compositionally biased region" description="Pro residues" evidence="1">
    <location>
        <begin position="68"/>
        <end position="78"/>
    </location>
</feature>
<dbReference type="AlphaFoldDB" id="A0A7W7ZCM8"/>
<dbReference type="Proteomes" id="UP000540989">
    <property type="component" value="Unassembled WGS sequence"/>
</dbReference>
<keyword evidence="3" id="KW-1185">Reference proteome</keyword>
<dbReference type="EMBL" id="JACHIP010000002">
    <property type="protein sequence ID" value="MBB5057327.1"/>
    <property type="molecule type" value="Genomic_DNA"/>
</dbReference>
<name>A0A7W7ZCM8_9BACT</name>
<evidence type="ECO:0000313" key="2">
    <source>
        <dbReference type="EMBL" id="MBB5057327.1"/>
    </source>
</evidence>
<proteinExistence type="predicted"/>
<sequence length="78" mass="8929">MPPEVPRQPWQDRLHETAARVEDELRTFANYINDEVVPDVRRHSSEALRTAAVELQKLAQKLDDVRNAPPPPPRPPEA</sequence>
<protein>
    <submittedName>
        <fullName evidence="2">Uncharacterized protein</fullName>
    </submittedName>
</protein>
<evidence type="ECO:0000313" key="3">
    <source>
        <dbReference type="Proteomes" id="UP000540989"/>
    </source>
</evidence>
<evidence type="ECO:0000256" key="1">
    <source>
        <dbReference type="SAM" id="MobiDB-lite"/>
    </source>
</evidence>
<feature type="region of interest" description="Disordered" evidence="1">
    <location>
        <begin position="59"/>
        <end position="78"/>
    </location>
</feature>